<sequence>MAVSLFFIQIRVRRNMNSVSLKHHLSRHYVSTSTSIVEYIPIYHAWRQKWFSPSAPIRKFPLSAKPNIKSIYISDDNSDPADGMNWPPFSRPRPVLLCKPSQSLEPFLDLAKNRSLDTFTVEKSSVELSFLKSINNLSNSKQPLFESTIAAIYHDVVEGLRYIDDKNSFHSEILARCCANLIFECAKPGNNQSRMDLAASIALAFVKDVRDSDLGQEVKSATMVFEALVSGYDKNEQLLENYQSIMSLFDKDLIPNQPSLWLFMLQLFEGNANITVALKIFDSMMHTLQNSAPAKNHIIMLKIMLSNVDYQKFHKRIDSSLSAIATIFEHSNSNTTRPEKIDTAVILLENTYILESISDIFEKLVSWDVLDDPRVQVGLLDSAMRLDNLWRKNIRSKFDEHIAEMLKVEQVKLEMCLHWFRKLNRYGVVVTEDAANLIVKKFVDAKLTRHGLEWAIAEIILYGSKVYTNTILLLLNDFGIDSTFCISSQASDSKLLDTLWNHYISQTQRSSSLPTSVVSEFARAYGRIGNVEQLIEKLKIIFPHQPTSQSIRLTLEGNDKEVQSKECADLDLREFANEIMTVVYSRSFQSVNSDISTWESIRDIIGPSHVSPLQLLKSIKVKMSLTNDIQRIMTIIVLSRPSLLGDIYQVESMLYEIMTICRVDNTKALTFGLNSVSDYHLGFEMLSEMDHTLTGAITSKSILKSIARTIVTLNHDVYTGSDVDDAINALQKI</sequence>
<dbReference type="EMBL" id="DS022305">
    <property type="protein sequence ID" value="OAJ40953.1"/>
    <property type="molecule type" value="Genomic_DNA"/>
</dbReference>
<dbReference type="AlphaFoldDB" id="A0A177WLI4"/>
<organism evidence="1 2">
    <name type="scientific">Batrachochytrium dendrobatidis (strain JEL423)</name>
    <dbReference type="NCBI Taxonomy" id="403673"/>
    <lineage>
        <taxon>Eukaryota</taxon>
        <taxon>Fungi</taxon>
        <taxon>Fungi incertae sedis</taxon>
        <taxon>Chytridiomycota</taxon>
        <taxon>Chytridiomycota incertae sedis</taxon>
        <taxon>Chytridiomycetes</taxon>
        <taxon>Rhizophydiales</taxon>
        <taxon>Rhizophydiales incertae sedis</taxon>
        <taxon>Batrachochytrium</taxon>
    </lineage>
</organism>
<name>A0A177WLI4_BATDL</name>
<protein>
    <submittedName>
        <fullName evidence="1">Uncharacterized protein</fullName>
    </submittedName>
</protein>
<reference evidence="1 2" key="2">
    <citation type="submission" date="2016-05" db="EMBL/GenBank/DDBJ databases">
        <title>Lineage-specific infection strategies underlie the spectrum of fungal disease in amphibians.</title>
        <authorList>
            <person name="Cuomo C.A."/>
            <person name="Farrer R.A."/>
            <person name="James T."/>
            <person name="Longcore J."/>
            <person name="Birren B."/>
        </authorList>
    </citation>
    <scope>NUCLEOTIDE SEQUENCE [LARGE SCALE GENOMIC DNA]</scope>
    <source>
        <strain evidence="1 2">JEL423</strain>
    </source>
</reference>
<evidence type="ECO:0000313" key="2">
    <source>
        <dbReference type="Proteomes" id="UP000077115"/>
    </source>
</evidence>
<proteinExistence type="predicted"/>
<evidence type="ECO:0000313" key="1">
    <source>
        <dbReference type="EMBL" id="OAJ40953.1"/>
    </source>
</evidence>
<reference evidence="1 2" key="1">
    <citation type="submission" date="2006-10" db="EMBL/GenBank/DDBJ databases">
        <title>The Genome Sequence of Batrachochytrium dendrobatidis JEL423.</title>
        <authorList>
            <consortium name="The Broad Institute Genome Sequencing Platform"/>
            <person name="Birren B."/>
            <person name="Lander E."/>
            <person name="Galagan J."/>
            <person name="Cuomo C."/>
            <person name="Devon K."/>
            <person name="Jaffe D."/>
            <person name="Butler J."/>
            <person name="Alvarez P."/>
            <person name="Gnerre S."/>
            <person name="Grabherr M."/>
            <person name="Kleber M."/>
            <person name="Mauceli E."/>
            <person name="Brockman W."/>
            <person name="Young S."/>
            <person name="LaButti K."/>
            <person name="Sykes S."/>
            <person name="DeCaprio D."/>
            <person name="Crawford M."/>
            <person name="Koehrsen M."/>
            <person name="Engels R."/>
            <person name="Montgomery P."/>
            <person name="Pearson M."/>
            <person name="Howarth C."/>
            <person name="Larson L."/>
            <person name="White J."/>
            <person name="O'Leary S."/>
            <person name="Kodira C."/>
            <person name="Zeng Q."/>
            <person name="Yandava C."/>
            <person name="Alvarado L."/>
            <person name="Longcore J."/>
            <person name="James T."/>
        </authorList>
    </citation>
    <scope>NUCLEOTIDE SEQUENCE [LARGE SCALE GENOMIC DNA]</scope>
    <source>
        <strain evidence="1 2">JEL423</strain>
    </source>
</reference>
<gene>
    <name evidence="1" type="ORF">BDEG_24627</name>
</gene>
<dbReference type="Proteomes" id="UP000077115">
    <property type="component" value="Unassembled WGS sequence"/>
</dbReference>
<dbReference type="VEuPathDB" id="FungiDB:BDEG_24627"/>
<accession>A0A177WLI4</accession>